<feature type="region of interest" description="Disordered" evidence="4">
    <location>
        <begin position="281"/>
        <end position="313"/>
    </location>
</feature>
<dbReference type="EMBL" id="KN819352">
    <property type="protein sequence ID" value="KIJ13467.1"/>
    <property type="molecule type" value="Genomic_DNA"/>
</dbReference>
<dbReference type="PROSITE" id="PS51366">
    <property type="entry name" value="MI"/>
    <property type="match status" value="1"/>
</dbReference>
<reference evidence="7" key="2">
    <citation type="submission" date="2015-01" db="EMBL/GenBank/DDBJ databases">
        <title>Evolutionary Origins and Diversification of the Mycorrhizal Mutualists.</title>
        <authorList>
            <consortium name="DOE Joint Genome Institute"/>
            <consortium name="Mycorrhizal Genomics Consortium"/>
            <person name="Kohler A."/>
            <person name="Kuo A."/>
            <person name="Nagy L.G."/>
            <person name="Floudas D."/>
            <person name="Copeland A."/>
            <person name="Barry K.W."/>
            <person name="Cichocki N."/>
            <person name="Veneault-Fourrey C."/>
            <person name="LaButti K."/>
            <person name="Lindquist E.A."/>
            <person name="Lipzen A."/>
            <person name="Lundell T."/>
            <person name="Morin E."/>
            <person name="Murat C."/>
            <person name="Riley R."/>
            <person name="Ohm R."/>
            <person name="Sun H."/>
            <person name="Tunlid A."/>
            <person name="Henrissat B."/>
            <person name="Grigoriev I.V."/>
            <person name="Hibbett D.S."/>
            <person name="Martin F."/>
        </authorList>
    </citation>
    <scope>NUCLEOTIDE SEQUENCE [LARGE SCALE GENOMIC DNA]</scope>
    <source>
        <strain evidence="7">ATCC 200175</strain>
    </source>
</reference>
<sequence>MSARKRNQGPSLPKSILEHIDREESSGNLYQGKNRSSHLSRKDTRKQERLVRKQRKAEHFTTQATSTKRKTEEQLVESPKAKRRKTVHFAEDVKGPAAPSKHATRPRTPSGDSLALSLKSKQKPIALEKLASKSSSKATKPARRIPQTREEDEEDAYIAYLEAKLGYSNGGKRREGDAADGLGDLLDFAHSLDLSLFGTSSQADASSEIGSMGDLDSHYNPEDEQSSDANEESDDVSTSSQEGQGEEEDNKFEGQDDAEDEWAGLGSCVHETSEHCHEAIPTQDTTSKELQPQPAGRYIPPGLRKQAEGADETQEDVEKLTRQLKGLINRMSEQNMSTVLDGMEEIYRKHRRHDVTSSLTTLIIDGISSHAMLLDSFVVLHAAFISSMHKLIGIEFAAFVVQNIVSSYERHLQNYESDVPNASDKPEDRGKESSNLIVLLSELYNFQVISCILLYDIVRDLLSKELSEFRVELLLKILRNSGQQLRQDDPSALKDIVVLAQSSIAKQGDDLSTRTKFMIETLTNLKNNKIKKSGTQHQGGDTVERMKKFLTGLGKKHHVQAHEPLRVSLDDLRSAETKGKWWLVGAAWGGDPLVDQQHEVSTKRTEASAEDISDTSLVKLARNQGMNTDIRRSIFVVLMSSDDYMDACERLAQLNLSEVQQREIVRVILHCCGNEKTYNPYYSLVCQQLCQTSHSYKITLQFCLWDFLRDLGETSVGGAEVIKNLKDEDVQFEVKNISSSRMKNVAKAYGWWMSKDCCSLTILKPVDFTLLKPQARKFLKELLVQIFVASQASSPLLTNSSKEQPWRNRGTVEEIFMKATKIENLGLGLIFFLSHAFKGEEGLVKWASTVARETLQTGMNEIPRL</sequence>
<dbReference type="GO" id="GO:0003723">
    <property type="term" value="F:RNA binding"/>
    <property type="evidence" value="ECO:0007669"/>
    <property type="project" value="InterPro"/>
</dbReference>
<evidence type="ECO:0000259" key="5">
    <source>
        <dbReference type="PROSITE" id="PS51366"/>
    </source>
</evidence>
<dbReference type="InterPro" id="IPR050781">
    <property type="entry name" value="CWC22_splicing_factor"/>
</dbReference>
<feature type="compositionally biased region" description="Acidic residues" evidence="4">
    <location>
        <begin position="244"/>
        <end position="258"/>
    </location>
</feature>
<feature type="region of interest" description="Disordered" evidence="4">
    <location>
        <begin position="127"/>
        <end position="154"/>
    </location>
</feature>
<feature type="compositionally biased region" description="Low complexity" evidence="4">
    <location>
        <begin position="127"/>
        <end position="139"/>
    </location>
</feature>
<dbReference type="SMART" id="SM00544">
    <property type="entry name" value="MA3"/>
    <property type="match status" value="1"/>
</dbReference>
<dbReference type="InterPro" id="IPR003891">
    <property type="entry name" value="Initiation_fac_eIF4g_MI"/>
</dbReference>
<protein>
    <recommendedName>
        <fullName evidence="5">MI domain-containing protein</fullName>
    </recommendedName>
</protein>
<proteinExistence type="inferred from homology"/>
<evidence type="ECO:0000256" key="3">
    <source>
        <dbReference type="ARBA" id="ARBA00023242"/>
    </source>
</evidence>
<dbReference type="SMART" id="SM00543">
    <property type="entry name" value="MIF4G"/>
    <property type="match status" value="1"/>
</dbReference>
<feature type="compositionally biased region" description="Acidic residues" evidence="4">
    <location>
        <begin position="222"/>
        <end position="235"/>
    </location>
</feature>
<dbReference type="GO" id="GO:0042274">
    <property type="term" value="P:ribosomal small subunit biogenesis"/>
    <property type="evidence" value="ECO:0007669"/>
    <property type="project" value="TreeGrafter"/>
</dbReference>
<dbReference type="InterPro" id="IPR003890">
    <property type="entry name" value="MIF4G-like_typ-3"/>
</dbReference>
<dbReference type="InterPro" id="IPR016024">
    <property type="entry name" value="ARM-type_fold"/>
</dbReference>
<evidence type="ECO:0000256" key="1">
    <source>
        <dbReference type="ARBA" id="ARBA00004604"/>
    </source>
</evidence>
<dbReference type="Gene3D" id="1.25.40.180">
    <property type="match status" value="1"/>
</dbReference>
<feature type="region of interest" description="Disordered" evidence="4">
    <location>
        <begin position="204"/>
        <end position="258"/>
    </location>
</feature>
<reference evidence="6 7" key="1">
    <citation type="submission" date="2014-06" db="EMBL/GenBank/DDBJ databases">
        <authorList>
            <consortium name="DOE Joint Genome Institute"/>
            <person name="Kuo A."/>
            <person name="Kohler A."/>
            <person name="Nagy L.G."/>
            <person name="Floudas D."/>
            <person name="Copeland A."/>
            <person name="Barry K.W."/>
            <person name="Cichocki N."/>
            <person name="Veneault-Fourrey C."/>
            <person name="LaButti K."/>
            <person name="Lindquist E.A."/>
            <person name="Lipzen A."/>
            <person name="Lundell T."/>
            <person name="Morin E."/>
            <person name="Murat C."/>
            <person name="Sun H."/>
            <person name="Tunlid A."/>
            <person name="Henrissat B."/>
            <person name="Grigoriev I.V."/>
            <person name="Hibbett D.S."/>
            <person name="Martin F."/>
            <person name="Nordberg H.P."/>
            <person name="Cantor M.N."/>
            <person name="Hua S.X."/>
        </authorList>
    </citation>
    <scope>NUCLEOTIDE SEQUENCE [LARGE SCALE GENOMIC DNA]</scope>
    <source>
        <strain evidence="6 7">ATCC 200175</strain>
    </source>
</reference>
<keyword evidence="3" id="KW-0539">Nucleus</keyword>
<gene>
    <name evidence="6" type="ORF">PAXINDRAFT_163689</name>
</gene>
<evidence type="ECO:0000256" key="2">
    <source>
        <dbReference type="ARBA" id="ARBA00006856"/>
    </source>
</evidence>
<keyword evidence="7" id="KW-1185">Reference proteome</keyword>
<evidence type="ECO:0000313" key="6">
    <source>
        <dbReference type="EMBL" id="KIJ13467.1"/>
    </source>
</evidence>
<dbReference type="OrthoDB" id="361797at2759"/>
<dbReference type="Pfam" id="PF02847">
    <property type="entry name" value="MA3"/>
    <property type="match status" value="1"/>
</dbReference>
<feature type="compositionally biased region" description="Basic and acidic residues" evidence="4">
    <location>
        <begin position="40"/>
        <end position="51"/>
    </location>
</feature>
<dbReference type="GO" id="GO:0005730">
    <property type="term" value="C:nucleolus"/>
    <property type="evidence" value="ECO:0007669"/>
    <property type="project" value="UniProtKB-SubCell"/>
</dbReference>
<feature type="compositionally biased region" description="Basic and acidic residues" evidence="4">
    <location>
        <begin position="16"/>
        <end position="25"/>
    </location>
</feature>
<evidence type="ECO:0000313" key="7">
    <source>
        <dbReference type="Proteomes" id="UP000053647"/>
    </source>
</evidence>
<dbReference type="Proteomes" id="UP000053647">
    <property type="component" value="Unassembled WGS sequence"/>
</dbReference>
<dbReference type="Pfam" id="PF02854">
    <property type="entry name" value="MIF4G"/>
    <property type="match status" value="1"/>
</dbReference>
<dbReference type="PANTHER" id="PTHR18034">
    <property type="entry name" value="CELL CYCLE CONTROL PROTEIN CWF22-RELATED"/>
    <property type="match status" value="1"/>
</dbReference>
<feature type="domain" description="MI" evidence="5">
    <location>
        <begin position="629"/>
        <end position="768"/>
    </location>
</feature>
<feature type="region of interest" description="Disordered" evidence="4">
    <location>
        <begin position="1"/>
        <end position="115"/>
    </location>
</feature>
<organism evidence="6 7">
    <name type="scientific">Paxillus involutus ATCC 200175</name>
    <dbReference type="NCBI Taxonomy" id="664439"/>
    <lineage>
        <taxon>Eukaryota</taxon>
        <taxon>Fungi</taxon>
        <taxon>Dikarya</taxon>
        <taxon>Basidiomycota</taxon>
        <taxon>Agaricomycotina</taxon>
        <taxon>Agaricomycetes</taxon>
        <taxon>Agaricomycetidae</taxon>
        <taxon>Boletales</taxon>
        <taxon>Paxilineae</taxon>
        <taxon>Paxillaceae</taxon>
        <taxon>Paxillus</taxon>
    </lineage>
</organism>
<name>A0A0C9U166_PAXIN</name>
<dbReference type="AlphaFoldDB" id="A0A0C9U166"/>
<accession>A0A0C9U166</accession>
<dbReference type="HOGENOM" id="CLU_006786_2_2_1"/>
<comment type="subcellular location">
    <subcellularLocation>
        <location evidence="1">Nucleus</location>
        <location evidence="1">Nucleolus</location>
    </subcellularLocation>
</comment>
<dbReference type="SUPFAM" id="SSF48371">
    <property type="entry name" value="ARM repeat"/>
    <property type="match status" value="1"/>
</dbReference>
<dbReference type="PANTHER" id="PTHR18034:SF4">
    <property type="entry name" value="NUCLEOLAR MIF4G DOMAIN-CONTAINING PROTEIN 1"/>
    <property type="match status" value="1"/>
</dbReference>
<comment type="similarity">
    <text evidence="2">Belongs to the CWC22 family.</text>
</comment>
<evidence type="ECO:0000256" key="4">
    <source>
        <dbReference type="SAM" id="MobiDB-lite"/>
    </source>
</evidence>